<protein>
    <submittedName>
        <fullName evidence="1">Uncharacterized protein</fullName>
    </submittedName>
</protein>
<evidence type="ECO:0000313" key="1">
    <source>
        <dbReference type="EMBL" id="MEL4304459.1"/>
    </source>
</evidence>
<dbReference type="EMBL" id="JBCAUS010000002">
    <property type="protein sequence ID" value="MEL4304459.1"/>
    <property type="molecule type" value="Genomic_DNA"/>
</dbReference>
<dbReference type="Proteomes" id="UP001396646">
    <property type="component" value="Unassembled WGS sequence"/>
</dbReference>
<proteinExistence type="predicted"/>
<dbReference type="RefSeq" id="WP_342126183.1">
    <property type="nucleotide sequence ID" value="NZ_JBCAUS010000002.1"/>
</dbReference>
<comment type="caution">
    <text evidence="1">The sequence shown here is derived from an EMBL/GenBank/DDBJ whole genome shotgun (WGS) entry which is preliminary data.</text>
</comment>
<sequence length="302" mass="33401">MDRIKWLNNKIASFESLSVVNGYYLILGGGKIGSNFVEYANNSNFPFVLIIDSDPDAPASMDTTVIKDISEIPELIRSITESSAEFPTESSIDTGKDPALNNNVYFYCMDINEVTSLLDLGMPEFIIPAVPTHATANMVVDSLRMDSGEYIASELSIDKEDTQMMEYFENFQSVLPENVIVGSYPESGVIMFSYARAGEICPDNCMGQADYCYNFKREKRQTITSYVNGLVPEYAGWVFDSCQMKAGIGGIRGVDLKENMLSILEHVKSICENAADDPIGEKAFFVATTCNCHGVLNLLYVV</sequence>
<organism evidence="1 2">
    <name type="scientific">Methanococcoides cohabitans</name>
    <dbReference type="NCBI Taxonomy" id="3136559"/>
    <lineage>
        <taxon>Archaea</taxon>
        <taxon>Methanobacteriati</taxon>
        <taxon>Methanobacteriota</taxon>
        <taxon>Stenosarchaea group</taxon>
        <taxon>Methanomicrobia</taxon>
        <taxon>Methanosarcinales</taxon>
        <taxon>Methanosarcinaceae</taxon>
        <taxon>Methanococcoides</taxon>
    </lineage>
</organism>
<name>A0ABU9KPY7_9EURY</name>
<keyword evidence="2" id="KW-1185">Reference proteome</keyword>
<accession>A0ABU9KPY7</accession>
<reference evidence="1 2" key="1">
    <citation type="submission" date="2024-04" db="EMBL/GenBank/DDBJ databases">
        <title>Methanococcoides sp. LMO-2.</title>
        <authorList>
            <person name="Liang L."/>
        </authorList>
    </citation>
    <scope>NUCLEOTIDE SEQUENCE [LARGE SCALE GENOMIC DNA]</scope>
    <source>
        <strain evidence="1 2">LMO-2</strain>
    </source>
</reference>
<gene>
    <name evidence="1" type="ORF">WOA13_01220</name>
</gene>
<evidence type="ECO:0000313" key="2">
    <source>
        <dbReference type="Proteomes" id="UP001396646"/>
    </source>
</evidence>